<evidence type="ECO:0000313" key="13">
    <source>
        <dbReference type="Proteomes" id="UP001058003"/>
    </source>
</evidence>
<keyword evidence="8 10" id="KW-1133">Transmembrane helix</keyword>
<keyword evidence="9 10" id="KW-0472">Membrane</keyword>
<comment type="similarity">
    <text evidence="3 10">Belongs to the binding-protein-dependent transport system permease family. CysTW subfamily.</text>
</comment>
<comment type="subcellular location">
    <subcellularLocation>
        <location evidence="2 10">Cell membrane</location>
        <topology evidence="2 10">Multi-pass membrane protein</topology>
    </subcellularLocation>
</comment>
<dbReference type="CDD" id="cd06261">
    <property type="entry name" value="TM_PBP2"/>
    <property type="match status" value="1"/>
</dbReference>
<dbReference type="InterPro" id="IPR035906">
    <property type="entry name" value="MetI-like_sf"/>
</dbReference>
<gene>
    <name evidence="12" type="primary">pstA</name>
    <name evidence="12" type="ORF">Daura_30510</name>
</gene>
<protein>
    <recommendedName>
        <fullName evidence="10">Phosphate transport system permease protein PstA</fullName>
    </recommendedName>
</protein>
<evidence type="ECO:0000256" key="3">
    <source>
        <dbReference type="ARBA" id="ARBA00007069"/>
    </source>
</evidence>
<reference evidence="12" key="1">
    <citation type="submission" date="2021-04" db="EMBL/GenBank/DDBJ databases">
        <title>Dactylosporangium aurantiacum NRRL B-8018 full assembly.</title>
        <authorList>
            <person name="Hartkoorn R.C."/>
            <person name="Beaudoing E."/>
            <person name="Hot D."/>
        </authorList>
    </citation>
    <scope>NUCLEOTIDE SEQUENCE</scope>
    <source>
        <strain evidence="12">NRRL B-8018</strain>
    </source>
</reference>
<organism evidence="12 13">
    <name type="scientific">Dactylosporangium aurantiacum</name>
    <dbReference type="NCBI Taxonomy" id="35754"/>
    <lineage>
        <taxon>Bacteria</taxon>
        <taxon>Bacillati</taxon>
        <taxon>Actinomycetota</taxon>
        <taxon>Actinomycetes</taxon>
        <taxon>Micromonosporales</taxon>
        <taxon>Micromonosporaceae</taxon>
        <taxon>Dactylosporangium</taxon>
    </lineage>
</organism>
<accession>A0A9Q9I855</accession>
<evidence type="ECO:0000256" key="9">
    <source>
        <dbReference type="ARBA" id="ARBA00023136"/>
    </source>
</evidence>
<dbReference type="KEGG" id="daur:Daura_30510"/>
<evidence type="ECO:0000259" key="11">
    <source>
        <dbReference type="PROSITE" id="PS50928"/>
    </source>
</evidence>
<name>A0A9Q9I855_9ACTN</name>
<dbReference type="GO" id="GO:0005886">
    <property type="term" value="C:plasma membrane"/>
    <property type="evidence" value="ECO:0007669"/>
    <property type="project" value="UniProtKB-SubCell"/>
</dbReference>
<feature type="transmembrane region" description="Helical" evidence="10">
    <location>
        <begin position="86"/>
        <end position="112"/>
    </location>
</feature>
<evidence type="ECO:0000256" key="4">
    <source>
        <dbReference type="ARBA" id="ARBA00022448"/>
    </source>
</evidence>
<dbReference type="Gene3D" id="1.10.3720.10">
    <property type="entry name" value="MetI-like"/>
    <property type="match status" value="1"/>
</dbReference>
<dbReference type="GO" id="GO:0035435">
    <property type="term" value="P:phosphate ion transmembrane transport"/>
    <property type="evidence" value="ECO:0007669"/>
    <property type="project" value="InterPro"/>
</dbReference>
<dbReference type="PANTHER" id="PTHR42922:SF1">
    <property type="entry name" value="PHOSPHATE TRANSPORT SYSTEM PERMEASE PROTEIN PSTA"/>
    <property type="match status" value="1"/>
</dbReference>
<evidence type="ECO:0000313" key="12">
    <source>
        <dbReference type="EMBL" id="UWZ51092.1"/>
    </source>
</evidence>
<dbReference type="AlphaFoldDB" id="A0A9Q9I855"/>
<dbReference type="OrthoDB" id="9775069at2"/>
<evidence type="ECO:0000256" key="8">
    <source>
        <dbReference type="ARBA" id="ARBA00022989"/>
    </source>
</evidence>
<evidence type="ECO:0000256" key="1">
    <source>
        <dbReference type="ARBA" id="ARBA00003510"/>
    </source>
</evidence>
<keyword evidence="5 10" id="KW-1003">Cell membrane</keyword>
<dbReference type="GO" id="GO:0005315">
    <property type="term" value="F:phosphate transmembrane transporter activity"/>
    <property type="evidence" value="ECO:0007669"/>
    <property type="project" value="InterPro"/>
</dbReference>
<feature type="transmembrane region" description="Helical" evidence="10">
    <location>
        <begin position="35"/>
        <end position="56"/>
    </location>
</feature>
<dbReference type="RefSeq" id="WP_033366307.1">
    <property type="nucleotide sequence ID" value="NZ_CP073767.1"/>
</dbReference>
<dbReference type="NCBIfam" id="TIGR00974">
    <property type="entry name" value="3a0107s02c"/>
    <property type="match status" value="1"/>
</dbReference>
<dbReference type="InterPro" id="IPR051408">
    <property type="entry name" value="Phosphate_transprt_permease"/>
</dbReference>
<comment type="function">
    <text evidence="1">Part of the binding-protein-dependent transport system for phosphate; probably responsible for the translocation of the substrate across the membrane.</text>
</comment>
<dbReference type="Proteomes" id="UP001058003">
    <property type="component" value="Chromosome"/>
</dbReference>
<dbReference type="InterPro" id="IPR005672">
    <property type="entry name" value="Phosphate_PstA"/>
</dbReference>
<feature type="transmembrane region" description="Helical" evidence="10">
    <location>
        <begin position="154"/>
        <end position="172"/>
    </location>
</feature>
<dbReference type="Pfam" id="PF00528">
    <property type="entry name" value="BPD_transp_1"/>
    <property type="match status" value="1"/>
</dbReference>
<evidence type="ECO:0000256" key="2">
    <source>
        <dbReference type="ARBA" id="ARBA00004651"/>
    </source>
</evidence>
<keyword evidence="6" id="KW-0592">Phosphate transport</keyword>
<dbReference type="InterPro" id="IPR000515">
    <property type="entry name" value="MetI-like"/>
</dbReference>
<sequence>MTTVAEPGARQAPALDLSRGALSKRRRIVDTVAKGGIWFAVALAVIPIALVMYYVIAKGASVIDYDFLTGRLPRQLANPGGGIGPAIAGTLLMTGVASLIAIPLGVLGAIYLNEYGKQNALARTIRVMANVMTGVPSVVMGLFIYTAVVLSTEQSGLAGALALACLMLPVVIRSSEEMLRLVPDELRQASLALGARKWRTILTVVLPAAISGIASGSLLAVARAAGETAPIVLVVGLTNRINWSLDGSNTALPVQIYRNATEPFQAATDRAWGAALTLVVLVLAFTLLGRLVASRFAIKER</sequence>
<feature type="transmembrane region" description="Helical" evidence="10">
    <location>
        <begin position="124"/>
        <end position="148"/>
    </location>
</feature>
<keyword evidence="7 10" id="KW-0812">Transmembrane</keyword>
<evidence type="ECO:0000256" key="10">
    <source>
        <dbReference type="RuleBase" id="RU363043"/>
    </source>
</evidence>
<keyword evidence="4" id="KW-0813">Transport</keyword>
<dbReference type="PROSITE" id="PS50928">
    <property type="entry name" value="ABC_TM1"/>
    <property type="match status" value="1"/>
</dbReference>
<feature type="transmembrane region" description="Helical" evidence="10">
    <location>
        <begin position="201"/>
        <end position="222"/>
    </location>
</feature>
<evidence type="ECO:0000256" key="7">
    <source>
        <dbReference type="ARBA" id="ARBA00022692"/>
    </source>
</evidence>
<keyword evidence="13" id="KW-1185">Reference proteome</keyword>
<evidence type="ECO:0000256" key="5">
    <source>
        <dbReference type="ARBA" id="ARBA00022475"/>
    </source>
</evidence>
<dbReference type="SUPFAM" id="SSF161098">
    <property type="entry name" value="MetI-like"/>
    <property type="match status" value="1"/>
</dbReference>
<proteinExistence type="inferred from homology"/>
<dbReference type="PANTHER" id="PTHR42922">
    <property type="entry name" value="PHOSPHATE TRANSPORT SYSTEM PERMEASE PROTEIN PSTA"/>
    <property type="match status" value="1"/>
</dbReference>
<evidence type="ECO:0000256" key="6">
    <source>
        <dbReference type="ARBA" id="ARBA00022592"/>
    </source>
</evidence>
<dbReference type="EMBL" id="CP073767">
    <property type="protein sequence ID" value="UWZ51092.1"/>
    <property type="molecule type" value="Genomic_DNA"/>
</dbReference>
<feature type="transmembrane region" description="Helical" evidence="10">
    <location>
        <begin position="271"/>
        <end position="293"/>
    </location>
</feature>
<feature type="domain" description="ABC transmembrane type-1" evidence="11">
    <location>
        <begin position="87"/>
        <end position="289"/>
    </location>
</feature>